<evidence type="ECO:0000313" key="4">
    <source>
        <dbReference type="Proteomes" id="UP000251314"/>
    </source>
</evidence>
<dbReference type="Proteomes" id="UP000251314">
    <property type="component" value="Unassembled WGS sequence"/>
</dbReference>
<name>A0A329RJV9_9STRA</name>
<dbReference type="AlphaFoldDB" id="A0A329RJV9"/>
<proteinExistence type="predicted"/>
<keyword evidence="4" id="KW-1185">Reference proteome</keyword>
<dbReference type="OrthoDB" id="162987at2759"/>
<dbReference type="EMBL" id="MJFZ01000805">
    <property type="protein sequence ID" value="RAW25003.1"/>
    <property type="molecule type" value="Genomic_DNA"/>
</dbReference>
<accession>A0A329RJV9</accession>
<protein>
    <submittedName>
        <fullName evidence="3">Uncharacterized protein</fullName>
    </submittedName>
</protein>
<feature type="coiled-coil region" evidence="1">
    <location>
        <begin position="122"/>
        <end position="149"/>
    </location>
</feature>
<sequence length="451" mass="50623">MSGCPMFKSAVVRLATFILSIAFADYIYSSSSVKPHKMAEAALVDGVNKALGSRSLLKTEVTLKSNEGAGGDCLVASQELTASVIYPTDSSTHSSSQVGHERLACQRKSRREKEVIRKRIYHQKVKDERNTLRKTVEDLTLKLEELKQGKQSTSLGFLDSVWKDLAAEEREKLLKSEAEQRQLLAAAEAKACCIMELCKQVPASVAQSISSPTTVDSDVASPVLPTIPPFDYTMYRGHLRRVHESYALTDSVLDCEAMAEGVITSSKRRDIDNEVEYFERRQKFSEPFSYAHTQRTMWKLWKLYHRQQNREDFGQVAGSDDISVVRYRVLQTLATGSTVSVLKRYVARRFVEENRTVIVCKTHTEGEGVFRGMHSDETGWIRIQPTADEDVTEVLACIRQVPVSFGISTSTEVQVDEFHQILRSSIHEDMVEVTSALEKLLLEDSLAGIDI</sequence>
<dbReference type="VEuPathDB" id="FungiDB:PC110_g18581"/>
<evidence type="ECO:0000313" key="3">
    <source>
        <dbReference type="EMBL" id="RAW25003.1"/>
    </source>
</evidence>
<dbReference type="Proteomes" id="UP000735874">
    <property type="component" value="Unassembled WGS sequence"/>
</dbReference>
<evidence type="ECO:0000313" key="2">
    <source>
        <dbReference type="EMBL" id="KAG2836301.1"/>
    </source>
</evidence>
<comment type="caution">
    <text evidence="3">The sequence shown here is derived from an EMBL/GenBank/DDBJ whole genome shotgun (WGS) entry which is preliminary data.</text>
</comment>
<keyword evidence="1" id="KW-0175">Coiled coil</keyword>
<reference evidence="3 4" key="1">
    <citation type="submission" date="2018-01" db="EMBL/GenBank/DDBJ databases">
        <title>Draft genome of the strawberry crown rot pathogen Phytophthora cactorum.</title>
        <authorList>
            <person name="Armitage A.D."/>
            <person name="Lysoe E."/>
            <person name="Nellist C.F."/>
            <person name="Harrison R.J."/>
            <person name="Brurberg M.B."/>
        </authorList>
    </citation>
    <scope>NUCLEOTIDE SEQUENCE [LARGE SCALE GENOMIC DNA]</scope>
    <source>
        <strain evidence="3 4">10300</strain>
    </source>
</reference>
<reference evidence="2" key="2">
    <citation type="submission" date="2018-10" db="EMBL/GenBank/DDBJ databases">
        <title>Effector identification in a new, highly contiguous assembly of the strawberry crown rot pathogen Phytophthora cactorum.</title>
        <authorList>
            <person name="Armitage A.D."/>
            <person name="Nellist C.F."/>
            <person name="Bates H."/>
            <person name="Vickerstaff R.J."/>
            <person name="Harrison R.J."/>
        </authorList>
    </citation>
    <scope>NUCLEOTIDE SEQUENCE</scope>
    <source>
        <strain evidence="2">15-7</strain>
    </source>
</reference>
<organism evidence="3 4">
    <name type="scientific">Phytophthora cactorum</name>
    <dbReference type="NCBI Taxonomy" id="29920"/>
    <lineage>
        <taxon>Eukaryota</taxon>
        <taxon>Sar</taxon>
        <taxon>Stramenopiles</taxon>
        <taxon>Oomycota</taxon>
        <taxon>Peronosporomycetes</taxon>
        <taxon>Peronosporales</taxon>
        <taxon>Peronosporaceae</taxon>
        <taxon>Phytophthora</taxon>
    </lineage>
</organism>
<gene>
    <name evidence="3" type="ORF">PC110_g18581</name>
    <name evidence="2" type="ORF">PC113_g20049</name>
</gene>
<evidence type="ECO:0000256" key="1">
    <source>
        <dbReference type="SAM" id="Coils"/>
    </source>
</evidence>
<dbReference type="EMBL" id="RCMG01001100">
    <property type="protein sequence ID" value="KAG2836301.1"/>
    <property type="molecule type" value="Genomic_DNA"/>
</dbReference>